<proteinExistence type="predicted"/>
<sequence>MCEHDNDNENSNNNNGLIEKSKQEKEKDEREYLEYLKYRKEIIDSHCHIHEDIEHLQESCDLPFKKVLLMGTTVEDWDRVNQLADKINNDDKVIRCFGIHPWFVYNYLPPTELIGQVLKEGEITTNNSNNNDSSSSSNSNKNIIKIDETWKIKMKEQLIKYPNSMVGEIGIDKVTKVRLNGLNRNDQDSQMKVFKDQIEIANELGRLVSLHCVQLQGKLLTFFQSLSIDKFPPSIALHTFGGKPATVDQFCKMASGKGDRFYFGLSFINLSSSKVDKLIQAIPDDRLLLESDQNSPTEAEPSMFKLIQKVSSSKNWTIQKTIEQTTLNTINFLSKQIKK</sequence>
<dbReference type="Pfam" id="PF01026">
    <property type="entry name" value="TatD_DNase"/>
    <property type="match status" value="1"/>
</dbReference>
<name>A0AAN7U7C0_9MYCE</name>
<keyword evidence="3" id="KW-1185">Reference proteome</keyword>
<feature type="region of interest" description="Disordered" evidence="1">
    <location>
        <begin position="1"/>
        <end position="25"/>
    </location>
</feature>
<protein>
    <submittedName>
        <fullName evidence="2">Uncharacterized protein</fullName>
    </submittedName>
</protein>
<dbReference type="Proteomes" id="UP001344447">
    <property type="component" value="Unassembled WGS sequence"/>
</dbReference>
<dbReference type="InterPro" id="IPR001130">
    <property type="entry name" value="TatD-like"/>
</dbReference>
<gene>
    <name evidence="2" type="ORF">RB653_000734</name>
</gene>
<dbReference type="Gene3D" id="3.20.20.140">
    <property type="entry name" value="Metal-dependent hydrolases"/>
    <property type="match status" value="1"/>
</dbReference>
<evidence type="ECO:0000313" key="2">
    <source>
        <dbReference type="EMBL" id="KAK5580710.1"/>
    </source>
</evidence>
<dbReference type="InterPro" id="IPR053044">
    <property type="entry name" value="Metallo-hydrolase/TatD-type"/>
</dbReference>
<dbReference type="SUPFAM" id="SSF51556">
    <property type="entry name" value="Metallo-dependent hydrolases"/>
    <property type="match status" value="1"/>
</dbReference>
<dbReference type="GO" id="GO:0016788">
    <property type="term" value="F:hydrolase activity, acting on ester bonds"/>
    <property type="evidence" value="ECO:0007669"/>
    <property type="project" value="InterPro"/>
</dbReference>
<organism evidence="2 3">
    <name type="scientific">Dictyostelium firmibasis</name>
    <dbReference type="NCBI Taxonomy" id="79012"/>
    <lineage>
        <taxon>Eukaryota</taxon>
        <taxon>Amoebozoa</taxon>
        <taxon>Evosea</taxon>
        <taxon>Eumycetozoa</taxon>
        <taxon>Dictyostelia</taxon>
        <taxon>Dictyosteliales</taxon>
        <taxon>Dictyosteliaceae</taxon>
        <taxon>Dictyostelium</taxon>
    </lineage>
</organism>
<reference evidence="2 3" key="1">
    <citation type="submission" date="2023-11" db="EMBL/GenBank/DDBJ databases">
        <title>Dfirmibasis_genome.</title>
        <authorList>
            <person name="Edelbroek B."/>
            <person name="Kjellin J."/>
            <person name="Jerlstrom-Hultqvist J."/>
            <person name="Soderbom F."/>
        </authorList>
    </citation>
    <scope>NUCLEOTIDE SEQUENCE [LARGE SCALE GENOMIC DNA]</scope>
    <source>
        <strain evidence="2 3">TNS-C-14</strain>
    </source>
</reference>
<dbReference type="PANTHER" id="PTHR47345:SF1">
    <property type="entry name" value="CUT9-INTERACTING PROTEIN SCN1"/>
    <property type="match status" value="1"/>
</dbReference>
<dbReference type="InterPro" id="IPR032466">
    <property type="entry name" value="Metal_Hydrolase"/>
</dbReference>
<comment type="caution">
    <text evidence="2">The sequence shown here is derived from an EMBL/GenBank/DDBJ whole genome shotgun (WGS) entry which is preliminary data.</text>
</comment>
<accession>A0AAN7U7C0</accession>
<evidence type="ECO:0000313" key="3">
    <source>
        <dbReference type="Proteomes" id="UP001344447"/>
    </source>
</evidence>
<evidence type="ECO:0000256" key="1">
    <source>
        <dbReference type="SAM" id="MobiDB-lite"/>
    </source>
</evidence>
<dbReference type="AlphaFoldDB" id="A0AAN7U7C0"/>
<dbReference type="EMBL" id="JAVFKY010000002">
    <property type="protein sequence ID" value="KAK5580710.1"/>
    <property type="molecule type" value="Genomic_DNA"/>
</dbReference>
<dbReference type="PANTHER" id="PTHR47345">
    <property type="entry name" value="CUT9-INTERACTING PROTEIN SCN1"/>
    <property type="match status" value="1"/>
</dbReference>